<dbReference type="Gene3D" id="2.60.120.590">
    <property type="entry name" value="Alpha-ketoglutarate-dependent dioxygenase AlkB-like"/>
    <property type="match status" value="1"/>
</dbReference>
<comment type="caution">
    <text evidence="1">The sequence shown here is derived from an EMBL/GenBank/DDBJ whole genome shotgun (WGS) entry which is preliminary data.</text>
</comment>
<accession>A0A8G1XGM8</accession>
<reference evidence="1 2" key="1">
    <citation type="submission" date="2018-11" db="EMBL/GenBank/DDBJ databases">
        <title>Sequencing the genomes of 1000 actinobacteria strains.</title>
        <authorList>
            <person name="Klenk H.-P."/>
        </authorList>
    </citation>
    <scope>NUCLEOTIDE SEQUENCE [LARGE SCALE GENOMIC DNA]</scope>
    <source>
        <strain evidence="1 2">DSM 44780</strain>
    </source>
</reference>
<dbReference type="Proteomes" id="UP000267408">
    <property type="component" value="Unassembled WGS sequence"/>
</dbReference>
<gene>
    <name evidence="1" type="ORF">EDD39_5051</name>
</gene>
<evidence type="ECO:0000313" key="2">
    <source>
        <dbReference type="Proteomes" id="UP000267408"/>
    </source>
</evidence>
<dbReference type="SUPFAM" id="SSF51197">
    <property type="entry name" value="Clavaminate synthase-like"/>
    <property type="match status" value="1"/>
</dbReference>
<organism evidence="1 2">
    <name type="scientific">Kitasatospora cineracea</name>
    <dbReference type="NCBI Taxonomy" id="88074"/>
    <lineage>
        <taxon>Bacteria</taxon>
        <taxon>Bacillati</taxon>
        <taxon>Actinomycetota</taxon>
        <taxon>Actinomycetes</taxon>
        <taxon>Kitasatosporales</taxon>
        <taxon>Streptomycetaceae</taxon>
        <taxon>Kitasatospora</taxon>
    </lineage>
</organism>
<dbReference type="RefSeq" id="WP_123559565.1">
    <property type="nucleotide sequence ID" value="NZ_RJVJ01000001.1"/>
</dbReference>
<protein>
    <recommendedName>
        <fullName evidence="3">2-oxoglutarate-Fe(II)-dependent oxygenase superfamily protein</fullName>
    </recommendedName>
</protein>
<dbReference type="OrthoDB" id="1164779at2"/>
<dbReference type="InterPro" id="IPR037151">
    <property type="entry name" value="AlkB-like_sf"/>
</dbReference>
<sequence length="256" mass="28031">MPPGPSAADGIRAHVLPAGPNPFAELFESVSWEAAGKGRRAAVLTRTGPAGEVPLVRTTARYENPAQRFRAVHERLARRIEEHAALPARFDNALAEVYTNACTTMGAHSDLALDLAEESSIALFSCYRDPDAGPPRTLAFAPKGDAGGGFGIPLVHQGVVVFSVAANRRFKHRILLDGPARAVDNEWLGVTFRTSGTHLRFRDGRPHLPQGEELVAASEEQQRAFYRMRRRENEETDFRYPPLPYTVSGSDLLPPV</sequence>
<evidence type="ECO:0000313" key="1">
    <source>
        <dbReference type="EMBL" id="ROR46762.1"/>
    </source>
</evidence>
<evidence type="ECO:0008006" key="3">
    <source>
        <dbReference type="Google" id="ProtNLM"/>
    </source>
</evidence>
<dbReference type="EMBL" id="RJVJ01000001">
    <property type="protein sequence ID" value="ROR46762.1"/>
    <property type="molecule type" value="Genomic_DNA"/>
</dbReference>
<dbReference type="AlphaFoldDB" id="A0A8G1XGM8"/>
<name>A0A8G1XGM8_9ACTN</name>
<proteinExistence type="predicted"/>